<dbReference type="EMBL" id="MK500344">
    <property type="protein sequence ID" value="QBK87113.1"/>
    <property type="molecule type" value="Genomic_DNA"/>
</dbReference>
<reference evidence="1" key="1">
    <citation type="journal article" date="2019" name="MBio">
        <title>Virus Genomes from Deep Sea Sediments Expand the Ocean Megavirome and Support Independent Origins of Viral Gigantism.</title>
        <authorList>
            <person name="Backstrom D."/>
            <person name="Yutin N."/>
            <person name="Jorgensen S.L."/>
            <person name="Dharamshi J."/>
            <person name="Homa F."/>
            <person name="Zaremba-Niedwiedzka K."/>
            <person name="Spang A."/>
            <person name="Wolf Y.I."/>
            <person name="Koonin E.V."/>
            <person name="Ettema T.J."/>
        </authorList>
    </citation>
    <scope>NUCLEOTIDE SEQUENCE</scope>
</reference>
<name>A0A481YV00_9VIRU</name>
<gene>
    <name evidence="1" type="ORF">LCMAC201_00150</name>
</gene>
<organism evidence="1">
    <name type="scientific">Marseillevirus LCMAC201</name>
    <dbReference type="NCBI Taxonomy" id="2506605"/>
    <lineage>
        <taxon>Viruses</taxon>
        <taxon>Varidnaviria</taxon>
        <taxon>Bamfordvirae</taxon>
        <taxon>Nucleocytoviricota</taxon>
        <taxon>Megaviricetes</taxon>
        <taxon>Pimascovirales</taxon>
        <taxon>Pimascovirales incertae sedis</taxon>
        <taxon>Marseilleviridae</taxon>
    </lineage>
</organism>
<proteinExistence type="predicted"/>
<evidence type="ECO:0000313" key="1">
    <source>
        <dbReference type="EMBL" id="QBK87113.1"/>
    </source>
</evidence>
<sequence length="496" mass="47869">MSFRIAKDEIVTSLNAIRRLKIPIYTVLPTNLAGTGGYFAGLSVSGGGVDLYYFDGDMWFKIVDSSALSSGLPNTLAINNNSGGVDNIILDNTINASVGALTSIAAGDLNIFAGAGAVGVAPAATTSDVRIASGTGAGAMVNIDAGPGGLDVDTDGPLALDSTSVAASNITTLGAAGGTGDLTITTTAGSLTLVGGEADVAAVRMIASNAAGGVTINAGTAGIAGDTSGPISLDSTSVAASNITILGAPAGGDLTVTSTAGSLNLVGGEADIAAVRINASDATGGIDIDAGTGGLNVDTTGPMSFDSTSLGGTNITILGSAGGPGDLTITNTDGSLILTAGEPAADAVQITAGDAAGGIILTAGTAATTANNGFIVKSDAAAAIAGVTTLSADDSGGIFSVAKTSAYTITLPTPAQGLYFKFLILDTGANIVTFTSPGAFNEGIVSIANVATAATGTSALSASAASVGDWISYEGIDATHYLVTGACIAAADWSFT</sequence>
<accession>A0A481YV00</accession>
<protein>
    <submittedName>
        <fullName evidence="1">Uncharacterized protein</fullName>
    </submittedName>
</protein>